<keyword evidence="2" id="KW-0812">Transmembrane</keyword>
<dbReference type="RefSeq" id="WP_154937186.1">
    <property type="nucleotide sequence ID" value="NZ_VIXA01000001.1"/>
</dbReference>
<evidence type="ECO:0000256" key="2">
    <source>
        <dbReference type="SAM" id="Phobius"/>
    </source>
</evidence>
<feature type="transmembrane region" description="Helical" evidence="2">
    <location>
        <begin position="20"/>
        <end position="44"/>
    </location>
</feature>
<organism evidence="4 5">
    <name type="scientific">Micromonospora palomenae</name>
    <dbReference type="NCBI Taxonomy" id="1461247"/>
    <lineage>
        <taxon>Bacteria</taxon>
        <taxon>Bacillati</taxon>
        <taxon>Actinomycetota</taxon>
        <taxon>Actinomycetes</taxon>
        <taxon>Micromonosporales</taxon>
        <taxon>Micromonosporaceae</taxon>
        <taxon>Micromonospora</taxon>
    </lineage>
</organism>
<keyword evidence="5" id="KW-1185">Reference proteome</keyword>
<evidence type="ECO:0000259" key="3">
    <source>
        <dbReference type="SMART" id="SM01043"/>
    </source>
</evidence>
<keyword evidence="2" id="KW-1133">Transmembrane helix</keyword>
<dbReference type="AlphaFoldDB" id="A0A561WWJ4"/>
<dbReference type="InterPro" id="IPR051677">
    <property type="entry name" value="AfsR-DnrI-RedD_regulator"/>
</dbReference>
<comment type="caution">
    <text evidence="4">The sequence shown here is derived from an EMBL/GenBank/DDBJ whole genome shotgun (WGS) entry which is preliminary data.</text>
</comment>
<dbReference type="OrthoDB" id="8444614at2"/>
<protein>
    <submittedName>
        <fullName evidence="4">DNA-binding SARP family transcriptional activator</fullName>
    </submittedName>
</protein>
<dbReference type="InterPro" id="IPR036388">
    <property type="entry name" value="WH-like_DNA-bd_sf"/>
</dbReference>
<dbReference type="EMBL" id="VIXA01000001">
    <property type="protein sequence ID" value="TWG28211.1"/>
    <property type="molecule type" value="Genomic_DNA"/>
</dbReference>
<name>A0A561WWJ4_9ACTN</name>
<feature type="region of interest" description="Disordered" evidence="1">
    <location>
        <begin position="177"/>
        <end position="197"/>
    </location>
</feature>
<evidence type="ECO:0000256" key="1">
    <source>
        <dbReference type="SAM" id="MobiDB-lite"/>
    </source>
</evidence>
<sequence length="626" mass="65259">MPTAEQIRDWVAQPLTQRTLTAGLTMLAWLIWLFVAYTAIAAAARRVRSGARWLRRLPLPTPLQATATSVAGAAALGAGHAAVAQPAEPVAPVTASTVDGSPISPEPADTVGVGEGVTIAGGWLPRETAEQVAAASVLVWLRRRRDYQPLTAAGPPHHDLAPLSQTLAAVRAALDATTPTDGPAGRPPPGEATPAGPPTVLPTAVALTGPGALQAGRGVLVTTLLAAVRQPADGTPTVITRTALTMLLGPAAAVALQQGLPGLQTTASLDDALTLAHGTARKMLLISETVPAPAGGRLAAVLDTGTLTAVVLGTSPVGATWHVDVRGHTSEVGRSQEGGPRLCVLDQVAATDLLAVLTLTRPPLQRQSADATVVPRPRPPADPVTLGATTAEVAEPTPSVHLRVLGKPAVLVDGRPVAVRRSAAWQGLILLAVHPEGLGARQLTEAIWPGIPAHTVTGRLYTTLSDLRRTIGAAAVHHRDDRYRLDPDHVDVDLWRLRAAAQHAATALTDRPGAWQKVIDTYTGDLATGHTWAWIDPPRETTRRLVIDAYAAAAAAQPEPHRALELLEAALRVDPYNAHLHRRAAEALTAIGDESGAAQLLHNYTHRLADAGLAPILLGQTTPSTR</sequence>
<evidence type="ECO:0000313" key="4">
    <source>
        <dbReference type="EMBL" id="TWG28211.1"/>
    </source>
</evidence>
<dbReference type="InterPro" id="IPR011990">
    <property type="entry name" value="TPR-like_helical_dom_sf"/>
</dbReference>
<keyword evidence="2" id="KW-0472">Membrane</keyword>
<dbReference type="InterPro" id="IPR005158">
    <property type="entry name" value="BTAD"/>
</dbReference>
<accession>A0A561WWJ4</accession>
<dbReference type="SMART" id="SM01043">
    <property type="entry name" value="BTAD"/>
    <property type="match status" value="1"/>
</dbReference>
<gene>
    <name evidence="4" type="ORF">FHX75_111362</name>
</gene>
<feature type="compositionally biased region" description="Pro residues" evidence="1">
    <location>
        <begin position="185"/>
        <end position="197"/>
    </location>
</feature>
<reference evidence="4 5" key="1">
    <citation type="submission" date="2019-06" db="EMBL/GenBank/DDBJ databases">
        <title>Sequencing the genomes of 1000 actinobacteria strains.</title>
        <authorList>
            <person name="Klenk H.-P."/>
        </authorList>
    </citation>
    <scope>NUCLEOTIDE SEQUENCE [LARGE SCALE GENOMIC DNA]</scope>
    <source>
        <strain evidence="4 5">DSM 102131</strain>
    </source>
</reference>
<feature type="domain" description="Bacterial transcriptional activator" evidence="3">
    <location>
        <begin position="492"/>
        <end position="617"/>
    </location>
</feature>
<dbReference type="Gene3D" id="1.25.40.10">
    <property type="entry name" value="Tetratricopeptide repeat domain"/>
    <property type="match status" value="1"/>
</dbReference>
<dbReference type="Proteomes" id="UP000319927">
    <property type="component" value="Unassembled WGS sequence"/>
</dbReference>
<evidence type="ECO:0000313" key="5">
    <source>
        <dbReference type="Proteomes" id="UP000319927"/>
    </source>
</evidence>
<dbReference type="Gene3D" id="1.10.10.10">
    <property type="entry name" value="Winged helix-like DNA-binding domain superfamily/Winged helix DNA-binding domain"/>
    <property type="match status" value="1"/>
</dbReference>
<dbReference type="PANTHER" id="PTHR35807">
    <property type="entry name" value="TRANSCRIPTIONAL REGULATOR REDD-RELATED"/>
    <property type="match status" value="1"/>
</dbReference>
<keyword evidence="4" id="KW-0238">DNA-binding</keyword>
<proteinExistence type="predicted"/>
<dbReference type="GO" id="GO:0003677">
    <property type="term" value="F:DNA binding"/>
    <property type="evidence" value="ECO:0007669"/>
    <property type="project" value="UniProtKB-KW"/>
</dbReference>